<proteinExistence type="predicted"/>
<dbReference type="EMBL" id="JAFMYW010000018">
    <property type="protein sequence ID" value="MBO0953025.1"/>
    <property type="molecule type" value="Genomic_DNA"/>
</dbReference>
<gene>
    <name evidence="1" type="ORF">J2I46_30915</name>
</gene>
<evidence type="ECO:0000313" key="1">
    <source>
        <dbReference type="EMBL" id="MBO0953025.1"/>
    </source>
</evidence>
<dbReference type="RefSeq" id="WP_207332977.1">
    <property type="nucleotide sequence ID" value="NZ_JAFMYW010000018.1"/>
</dbReference>
<protein>
    <recommendedName>
        <fullName evidence="3">Esterase</fullName>
    </recommendedName>
</protein>
<organism evidence="1 2">
    <name type="scientific">Fibrella forsythiae</name>
    <dbReference type="NCBI Taxonomy" id="2817061"/>
    <lineage>
        <taxon>Bacteria</taxon>
        <taxon>Pseudomonadati</taxon>
        <taxon>Bacteroidota</taxon>
        <taxon>Cytophagia</taxon>
        <taxon>Cytophagales</taxon>
        <taxon>Spirosomataceae</taxon>
        <taxon>Fibrella</taxon>
    </lineage>
</organism>
<reference evidence="1 2" key="1">
    <citation type="submission" date="2021-03" db="EMBL/GenBank/DDBJ databases">
        <title>Fibrella sp. HMF5405 genome sequencing and assembly.</title>
        <authorList>
            <person name="Kang H."/>
            <person name="Kim H."/>
            <person name="Bae S."/>
            <person name="Joh K."/>
        </authorList>
    </citation>
    <scope>NUCLEOTIDE SEQUENCE [LARGE SCALE GENOMIC DNA]</scope>
    <source>
        <strain evidence="1 2">HMF5405</strain>
    </source>
</reference>
<sequence length="112" mass="12727">MPYLYPADCLLPLRVYRDEDGDRHAVYRLPAPLLWLMQKDPFDPHALRTQEQVYQVDVYIGVLSQTTRPTALVVPYGPDGQPWYGGTQAFPEVVSYVGVLHKLGFVPLLPTQ</sequence>
<keyword evidence="2" id="KW-1185">Reference proteome</keyword>
<evidence type="ECO:0000313" key="2">
    <source>
        <dbReference type="Proteomes" id="UP000664628"/>
    </source>
</evidence>
<dbReference type="Proteomes" id="UP000664628">
    <property type="component" value="Unassembled WGS sequence"/>
</dbReference>
<name>A0ABS3JSM7_9BACT</name>
<accession>A0ABS3JSM7</accession>
<comment type="caution">
    <text evidence="1">The sequence shown here is derived from an EMBL/GenBank/DDBJ whole genome shotgun (WGS) entry which is preliminary data.</text>
</comment>
<evidence type="ECO:0008006" key="3">
    <source>
        <dbReference type="Google" id="ProtNLM"/>
    </source>
</evidence>